<dbReference type="PROSITE" id="PS00062">
    <property type="entry name" value="ALDOKETO_REDUCTASE_2"/>
    <property type="match status" value="1"/>
</dbReference>
<dbReference type="PANTHER" id="PTHR43827">
    <property type="entry name" value="2,5-DIKETO-D-GLUCONIC ACID REDUCTASE"/>
    <property type="match status" value="1"/>
</dbReference>
<evidence type="ECO:0000313" key="6">
    <source>
        <dbReference type="Proteomes" id="UP000236214"/>
    </source>
</evidence>
<dbReference type="GO" id="GO:0016616">
    <property type="term" value="F:oxidoreductase activity, acting on the CH-OH group of donors, NAD or NADP as acceptor"/>
    <property type="evidence" value="ECO:0007669"/>
    <property type="project" value="UniProtKB-ARBA"/>
</dbReference>
<accession>A0A2H6CVD4</accession>
<dbReference type="AlphaFoldDB" id="A0A2H6CVD4"/>
<keyword evidence="6" id="KW-1185">Reference proteome</keyword>
<dbReference type="Proteomes" id="UP000236214">
    <property type="component" value="Unassembled WGS sequence"/>
</dbReference>
<dbReference type="InterPro" id="IPR036812">
    <property type="entry name" value="NAD(P)_OxRdtase_dom_sf"/>
</dbReference>
<gene>
    <name evidence="5" type="ORF">TEHN7118_1740</name>
</gene>
<dbReference type="PRINTS" id="PR00069">
    <property type="entry name" value="ALDKETRDTASE"/>
</dbReference>
<sequence length="100" mass="11501">MSVFHLENASAFLLLTEYHQQGKIQAIGVSNFYSDRLVDLAECSTVTPAINQVELHLFYQQKELEKLAQLDSHQTLFMDHHNPEVIKELTKLGKIETMDK</sequence>
<evidence type="ECO:0000256" key="2">
    <source>
        <dbReference type="ARBA" id="ARBA00022857"/>
    </source>
</evidence>
<dbReference type="EMBL" id="BDEC01000076">
    <property type="protein sequence ID" value="GBD68934.1"/>
    <property type="molecule type" value="Genomic_DNA"/>
</dbReference>
<evidence type="ECO:0000256" key="3">
    <source>
        <dbReference type="ARBA" id="ARBA00023002"/>
    </source>
</evidence>
<dbReference type="InterPro" id="IPR018170">
    <property type="entry name" value="Aldo/ket_reductase_CS"/>
</dbReference>
<evidence type="ECO:0000256" key="1">
    <source>
        <dbReference type="ARBA" id="ARBA00007905"/>
    </source>
</evidence>
<reference evidence="5 6" key="1">
    <citation type="submission" date="2016-05" db="EMBL/GenBank/DDBJ databases">
        <title>Whole genome sequencing of Tetragenococcus halophilus subsp. halophilus NISL 7118.</title>
        <authorList>
            <person name="Shiwa Y."/>
            <person name="Nishimura I."/>
            <person name="Yoshikawa H."/>
            <person name="Koyama Y."/>
            <person name="Oguma T."/>
        </authorList>
    </citation>
    <scope>NUCLEOTIDE SEQUENCE [LARGE SCALE GENOMIC DNA]</scope>
    <source>
        <strain evidence="5 6">NISL 7118</strain>
    </source>
</reference>
<dbReference type="Gene3D" id="3.20.20.100">
    <property type="entry name" value="NADP-dependent oxidoreductase domain"/>
    <property type="match status" value="1"/>
</dbReference>
<protein>
    <recommendedName>
        <fullName evidence="4">NADP-dependent oxidoreductase domain-containing protein</fullName>
    </recommendedName>
</protein>
<comment type="similarity">
    <text evidence="1">Belongs to the aldo/keto reductase family.</text>
</comment>
<dbReference type="RefSeq" id="WP_061840864.1">
    <property type="nucleotide sequence ID" value="NZ_BDEC01000076.1"/>
</dbReference>
<dbReference type="Pfam" id="PF00248">
    <property type="entry name" value="Aldo_ket_red"/>
    <property type="match status" value="1"/>
</dbReference>
<proteinExistence type="inferred from homology"/>
<dbReference type="InterPro" id="IPR020471">
    <property type="entry name" value="AKR"/>
</dbReference>
<keyword evidence="3" id="KW-0560">Oxidoreductase</keyword>
<keyword evidence="2" id="KW-0521">NADP</keyword>
<name>A0A2H6CVD4_TETHA</name>
<dbReference type="GeneID" id="64053575"/>
<organism evidence="5 6">
    <name type="scientific">Tetragenococcus halophilus subsp. halophilus</name>
    <dbReference type="NCBI Taxonomy" id="1513897"/>
    <lineage>
        <taxon>Bacteria</taxon>
        <taxon>Bacillati</taxon>
        <taxon>Bacillota</taxon>
        <taxon>Bacilli</taxon>
        <taxon>Lactobacillales</taxon>
        <taxon>Enterococcaceae</taxon>
        <taxon>Tetragenococcus</taxon>
    </lineage>
</organism>
<dbReference type="SUPFAM" id="SSF51430">
    <property type="entry name" value="NAD(P)-linked oxidoreductase"/>
    <property type="match status" value="1"/>
</dbReference>
<feature type="domain" description="NADP-dependent oxidoreductase" evidence="4">
    <location>
        <begin position="13"/>
        <end position="69"/>
    </location>
</feature>
<comment type="caution">
    <text evidence="5">The sequence shown here is derived from an EMBL/GenBank/DDBJ whole genome shotgun (WGS) entry which is preliminary data.</text>
</comment>
<dbReference type="PANTHER" id="PTHR43827:SF3">
    <property type="entry name" value="NADP-DEPENDENT OXIDOREDUCTASE DOMAIN-CONTAINING PROTEIN"/>
    <property type="match status" value="1"/>
</dbReference>
<dbReference type="InterPro" id="IPR023210">
    <property type="entry name" value="NADP_OxRdtase_dom"/>
</dbReference>
<evidence type="ECO:0000259" key="4">
    <source>
        <dbReference type="Pfam" id="PF00248"/>
    </source>
</evidence>
<evidence type="ECO:0000313" key="5">
    <source>
        <dbReference type="EMBL" id="GBD68934.1"/>
    </source>
</evidence>